<evidence type="ECO:0000313" key="2">
    <source>
        <dbReference type="Proteomes" id="UP000790709"/>
    </source>
</evidence>
<dbReference type="EMBL" id="MU266543">
    <property type="protein sequence ID" value="KAH7921085.1"/>
    <property type="molecule type" value="Genomic_DNA"/>
</dbReference>
<comment type="caution">
    <text evidence="1">The sequence shown here is derived from an EMBL/GenBank/DDBJ whole genome shotgun (WGS) entry which is preliminary data.</text>
</comment>
<organism evidence="1 2">
    <name type="scientific">Leucogyrophana mollusca</name>
    <dbReference type="NCBI Taxonomy" id="85980"/>
    <lineage>
        <taxon>Eukaryota</taxon>
        <taxon>Fungi</taxon>
        <taxon>Dikarya</taxon>
        <taxon>Basidiomycota</taxon>
        <taxon>Agaricomycotina</taxon>
        <taxon>Agaricomycetes</taxon>
        <taxon>Agaricomycetidae</taxon>
        <taxon>Boletales</taxon>
        <taxon>Boletales incertae sedis</taxon>
        <taxon>Leucogyrophana</taxon>
    </lineage>
</organism>
<proteinExistence type="predicted"/>
<name>A0ACB8B5Z9_9AGAM</name>
<accession>A0ACB8B5Z9</accession>
<reference evidence="1" key="1">
    <citation type="journal article" date="2021" name="New Phytol.">
        <title>Evolutionary innovations through gain and loss of genes in the ectomycorrhizal Boletales.</title>
        <authorList>
            <person name="Wu G."/>
            <person name="Miyauchi S."/>
            <person name="Morin E."/>
            <person name="Kuo A."/>
            <person name="Drula E."/>
            <person name="Varga T."/>
            <person name="Kohler A."/>
            <person name="Feng B."/>
            <person name="Cao Y."/>
            <person name="Lipzen A."/>
            <person name="Daum C."/>
            <person name="Hundley H."/>
            <person name="Pangilinan J."/>
            <person name="Johnson J."/>
            <person name="Barry K."/>
            <person name="LaButti K."/>
            <person name="Ng V."/>
            <person name="Ahrendt S."/>
            <person name="Min B."/>
            <person name="Choi I.G."/>
            <person name="Park H."/>
            <person name="Plett J.M."/>
            <person name="Magnuson J."/>
            <person name="Spatafora J.W."/>
            <person name="Nagy L.G."/>
            <person name="Henrissat B."/>
            <person name="Grigoriev I.V."/>
            <person name="Yang Z.L."/>
            <person name="Xu J."/>
            <person name="Martin F.M."/>
        </authorList>
    </citation>
    <scope>NUCLEOTIDE SEQUENCE</scope>
    <source>
        <strain evidence="1">KUC20120723A-06</strain>
    </source>
</reference>
<evidence type="ECO:0000313" key="1">
    <source>
        <dbReference type="EMBL" id="KAH7921085.1"/>
    </source>
</evidence>
<keyword evidence="2" id="KW-1185">Reference proteome</keyword>
<protein>
    <submittedName>
        <fullName evidence="1">Uncharacterized protein</fullName>
    </submittedName>
</protein>
<gene>
    <name evidence="1" type="ORF">BV22DRAFT_755341</name>
</gene>
<sequence>MMLPLHVVVKIGALAVAVLALCSQHWSILDPKCLSYIFAVTRCVKKPTHGACSSIHCQATSTNRASNTIRHRSAVGAVIFRLSTTNHPSIRPGYLYYRVEHRRMHASIQLA</sequence>
<dbReference type="Proteomes" id="UP000790709">
    <property type="component" value="Unassembled WGS sequence"/>
</dbReference>